<comment type="caution">
    <text evidence="1">The sequence shown here is derived from an EMBL/GenBank/DDBJ whole genome shotgun (WGS) entry which is preliminary data.</text>
</comment>
<accession>A0A9K3MVW1</accession>
<protein>
    <submittedName>
        <fullName evidence="1">Uncharacterized protein</fullName>
    </submittedName>
</protein>
<gene>
    <name evidence="1" type="ORF">HanXRQr2_Chr12g0539311</name>
</gene>
<dbReference type="Gramene" id="mRNA:HanXRQr2_Chr12g0539311">
    <property type="protein sequence ID" value="CDS:HanXRQr2_Chr12g0539311.1"/>
    <property type="gene ID" value="HanXRQr2_Chr12g0539311"/>
</dbReference>
<reference evidence="1" key="1">
    <citation type="journal article" date="2017" name="Nature">
        <title>The sunflower genome provides insights into oil metabolism, flowering and Asterid evolution.</title>
        <authorList>
            <person name="Badouin H."/>
            <person name="Gouzy J."/>
            <person name="Grassa C.J."/>
            <person name="Murat F."/>
            <person name="Staton S.E."/>
            <person name="Cottret L."/>
            <person name="Lelandais-Briere C."/>
            <person name="Owens G.L."/>
            <person name="Carrere S."/>
            <person name="Mayjonade B."/>
            <person name="Legrand L."/>
            <person name="Gill N."/>
            <person name="Kane N.C."/>
            <person name="Bowers J.E."/>
            <person name="Hubner S."/>
            <person name="Bellec A."/>
            <person name="Berard A."/>
            <person name="Berges H."/>
            <person name="Blanchet N."/>
            <person name="Boniface M.C."/>
            <person name="Brunel D."/>
            <person name="Catrice O."/>
            <person name="Chaidir N."/>
            <person name="Claudel C."/>
            <person name="Donnadieu C."/>
            <person name="Faraut T."/>
            <person name="Fievet G."/>
            <person name="Helmstetter N."/>
            <person name="King M."/>
            <person name="Knapp S.J."/>
            <person name="Lai Z."/>
            <person name="Le Paslier M.C."/>
            <person name="Lippi Y."/>
            <person name="Lorenzon L."/>
            <person name="Mandel J.R."/>
            <person name="Marage G."/>
            <person name="Marchand G."/>
            <person name="Marquand E."/>
            <person name="Bret-Mestries E."/>
            <person name="Morien E."/>
            <person name="Nambeesan S."/>
            <person name="Nguyen T."/>
            <person name="Pegot-Espagnet P."/>
            <person name="Pouilly N."/>
            <person name="Raftis F."/>
            <person name="Sallet E."/>
            <person name="Schiex T."/>
            <person name="Thomas J."/>
            <person name="Vandecasteele C."/>
            <person name="Vares D."/>
            <person name="Vear F."/>
            <person name="Vautrin S."/>
            <person name="Crespi M."/>
            <person name="Mangin B."/>
            <person name="Burke J.M."/>
            <person name="Salse J."/>
            <person name="Munos S."/>
            <person name="Vincourt P."/>
            <person name="Rieseberg L.H."/>
            <person name="Langlade N.B."/>
        </authorList>
    </citation>
    <scope>NUCLEOTIDE SEQUENCE</scope>
    <source>
        <tissue evidence="1">Leaves</tissue>
    </source>
</reference>
<evidence type="ECO:0000313" key="2">
    <source>
        <dbReference type="Proteomes" id="UP000215914"/>
    </source>
</evidence>
<name>A0A9K3MVW1_HELAN</name>
<evidence type="ECO:0000313" key="1">
    <source>
        <dbReference type="EMBL" id="KAF5777741.1"/>
    </source>
</evidence>
<reference evidence="1" key="2">
    <citation type="submission" date="2020-06" db="EMBL/GenBank/DDBJ databases">
        <title>Helianthus annuus Genome sequencing and assembly Release 2.</title>
        <authorList>
            <person name="Gouzy J."/>
            <person name="Langlade N."/>
            <person name="Munos S."/>
        </authorList>
    </citation>
    <scope>NUCLEOTIDE SEQUENCE</scope>
    <source>
        <tissue evidence="1">Leaves</tissue>
    </source>
</reference>
<organism evidence="1 2">
    <name type="scientific">Helianthus annuus</name>
    <name type="common">Common sunflower</name>
    <dbReference type="NCBI Taxonomy" id="4232"/>
    <lineage>
        <taxon>Eukaryota</taxon>
        <taxon>Viridiplantae</taxon>
        <taxon>Streptophyta</taxon>
        <taxon>Embryophyta</taxon>
        <taxon>Tracheophyta</taxon>
        <taxon>Spermatophyta</taxon>
        <taxon>Magnoliopsida</taxon>
        <taxon>eudicotyledons</taxon>
        <taxon>Gunneridae</taxon>
        <taxon>Pentapetalae</taxon>
        <taxon>asterids</taxon>
        <taxon>campanulids</taxon>
        <taxon>Asterales</taxon>
        <taxon>Asteraceae</taxon>
        <taxon>Asteroideae</taxon>
        <taxon>Heliantheae alliance</taxon>
        <taxon>Heliantheae</taxon>
        <taxon>Helianthus</taxon>
    </lineage>
</organism>
<keyword evidence="2" id="KW-1185">Reference proteome</keyword>
<dbReference type="EMBL" id="MNCJ02000327">
    <property type="protein sequence ID" value="KAF5777741.1"/>
    <property type="molecule type" value="Genomic_DNA"/>
</dbReference>
<sequence>MGTYVLCLLTIKAYVMSLWNVFQSATCLSLFPSWRDLWYVIVTLLINPYVKSKLKSSFFIDKNTLLL</sequence>
<dbReference type="AlphaFoldDB" id="A0A9K3MVW1"/>
<dbReference type="Proteomes" id="UP000215914">
    <property type="component" value="Unassembled WGS sequence"/>
</dbReference>
<proteinExistence type="predicted"/>